<dbReference type="PRINTS" id="PR00081">
    <property type="entry name" value="GDHRDH"/>
</dbReference>
<dbReference type="PRINTS" id="PR00080">
    <property type="entry name" value="SDRFAMILY"/>
</dbReference>
<reference evidence="5 6" key="1">
    <citation type="submission" date="2024-03" db="EMBL/GenBank/DDBJ databases">
        <title>Novel species of the genus Variovorax.</title>
        <authorList>
            <person name="Liu Q."/>
            <person name="Xin Y.-H."/>
        </authorList>
    </citation>
    <scope>NUCLEOTIDE SEQUENCE [LARGE SCALE GENOMIC DNA]</scope>
    <source>
        <strain evidence="5 6">KACC 18501</strain>
    </source>
</reference>
<protein>
    <submittedName>
        <fullName evidence="5">SDR family oxidoreductase</fullName>
    </submittedName>
</protein>
<dbReference type="RefSeq" id="WP_340363683.1">
    <property type="nucleotide sequence ID" value="NZ_JBBKZV010000005.1"/>
</dbReference>
<evidence type="ECO:0000313" key="6">
    <source>
        <dbReference type="Proteomes" id="UP001363010"/>
    </source>
</evidence>
<keyword evidence="2" id="KW-0521">NADP</keyword>
<dbReference type="Proteomes" id="UP001363010">
    <property type="component" value="Unassembled WGS sequence"/>
</dbReference>
<evidence type="ECO:0000256" key="2">
    <source>
        <dbReference type="ARBA" id="ARBA00022857"/>
    </source>
</evidence>
<accession>A0ABU8VXW4</accession>
<gene>
    <name evidence="5" type="ORF">WKW80_11450</name>
</gene>
<dbReference type="SUPFAM" id="SSF51735">
    <property type="entry name" value="NAD(P)-binding Rossmann-fold domains"/>
    <property type="match status" value="1"/>
</dbReference>
<dbReference type="PROSITE" id="PS00061">
    <property type="entry name" value="ADH_SHORT"/>
    <property type="match status" value="1"/>
</dbReference>
<keyword evidence="3" id="KW-0560">Oxidoreductase</keyword>
<dbReference type="Pfam" id="PF00106">
    <property type="entry name" value="adh_short"/>
    <property type="match status" value="1"/>
</dbReference>
<name>A0ABU8VXW4_9BURK</name>
<dbReference type="PANTHER" id="PTHR43391">
    <property type="entry name" value="RETINOL DEHYDROGENASE-RELATED"/>
    <property type="match status" value="1"/>
</dbReference>
<organism evidence="5 6">
    <name type="scientific">Variovorax humicola</name>
    <dbReference type="NCBI Taxonomy" id="1769758"/>
    <lineage>
        <taxon>Bacteria</taxon>
        <taxon>Pseudomonadati</taxon>
        <taxon>Pseudomonadota</taxon>
        <taxon>Betaproteobacteria</taxon>
        <taxon>Burkholderiales</taxon>
        <taxon>Comamonadaceae</taxon>
        <taxon>Variovorax</taxon>
    </lineage>
</organism>
<evidence type="ECO:0000256" key="4">
    <source>
        <dbReference type="RuleBase" id="RU000363"/>
    </source>
</evidence>
<evidence type="ECO:0000256" key="1">
    <source>
        <dbReference type="ARBA" id="ARBA00006484"/>
    </source>
</evidence>
<dbReference type="PANTHER" id="PTHR43391:SF14">
    <property type="entry name" value="DEHYDROGENASE_REDUCTASE SDR FAMILY PROTEIN 7-LIKE"/>
    <property type="match status" value="1"/>
</dbReference>
<sequence>MKHFDQRVAVITGAAAGFGKAFADMGAQLGMKLVLADIQGEALDAVVADFNARGVQAIGLRTDVSRSEQVQALADAAMARFGRVDLLFNNAGVGAGGLVWENSEQDWDWVLGVNLHSVIHGVRIFTPLMLAAAAQDPGYEGHIVNTASMSGLLNAPAMGVYSVSKHAVVSLSETLHHDLGLVTEQVRCSVLCPYFVATGFQLSNTAPPTRSQQIAQAQSGKAVGSAKVSAAQIAQLTFDAIRDQSFYIYSHPEAMAPVQARFEAIMNRRNPGDPFAGTGVTGGRQKLIDALRG</sequence>
<evidence type="ECO:0000313" key="5">
    <source>
        <dbReference type="EMBL" id="MEJ8822642.1"/>
    </source>
</evidence>
<comment type="similarity">
    <text evidence="1 4">Belongs to the short-chain dehydrogenases/reductases (SDR) family.</text>
</comment>
<keyword evidence="6" id="KW-1185">Reference proteome</keyword>
<dbReference type="InterPro" id="IPR002347">
    <property type="entry name" value="SDR_fam"/>
</dbReference>
<dbReference type="InterPro" id="IPR036291">
    <property type="entry name" value="NAD(P)-bd_dom_sf"/>
</dbReference>
<proteinExistence type="inferred from homology"/>
<dbReference type="EMBL" id="JBBKZV010000005">
    <property type="protein sequence ID" value="MEJ8822642.1"/>
    <property type="molecule type" value="Genomic_DNA"/>
</dbReference>
<evidence type="ECO:0000256" key="3">
    <source>
        <dbReference type="ARBA" id="ARBA00023002"/>
    </source>
</evidence>
<comment type="caution">
    <text evidence="5">The sequence shown here is derived from an EMBL/GenBank/DDBJ whole genome shotgun (WGS) entry which is preliminary data.</text>
</comment>
<dbReference type="Gene3D" id="3.40.50.720">
    <property type="entry name" value="NAD(P)-binding Rossmann-like Domain"/>
    <property type="match status" value="1"/>
</dbReference>
<dbReference type="CDD" id="cd05233">
    <property type="entry name" value="SDR_c"/>
    <property type="match status" value="1"/>
</dbReference>
<dbReference type="InterPro" id="IPR020904">
    <property type="entry name" value="Sc_DH/Rdtase_CS"/>
</dbReference>
<dbReference type="NCBIfam" id="NF004843">
    <property type="entry name" value="PRK06194.1"/>
    <property type="match status" value="1"/>
</dbReference>